<organism evidence="5 6">
    <name type="scientific">Asticcacaulis biprosthecium C19</name>
    <dbReference type="NCBI Taxonomy" id="715226"/>
    <lineage>
        <taxon>Bacteria</taxon>
        <taxon>Pseudomonadati</taxon>
        <taxon>Pseudomonadota</taxon>
        <taxon>Alphaproteobacteria</taxon>
        <taxon>Caulobacterales</taxon>
        <taxon>Caulobacteraceae</taxon>
        <taxon>Asticcacaulis</taxon>
    </lineage>
</organism>
<keyword evidence="6" id="KW-1185">Reference proteome</keyword>
<evidence type="ECO:0000259" key="3">
    <source>
        <dbReference type="Pfam" id="PF01408"/>
    </source>
</evidence>
<dbReference type="GO" id="GO:0016491">
    <property type="term" value="F:oxidoreductase activity"/>
    <property type="evidence" value="ECO:0007669"/>
    <property type="project" value="UniProtKB-KW"/>
</dbReference>
<evidence type="ECO:0000313" key="5">
    <source>
        <dbReference type="EMBL" id="EGF93311.1"/>
    </source>
</evidence>
<feature type="domain" description="Gfo/Idh/MocA-like oxidoreductase N-terminal" evidence="3">
    <location>
        <begin position="27"/>
        <end position="146"/>
    </location>
</feature>
<protein>
    <submittedName>
        <fullName evidence="5">Oxidoreductase family, NAD-binding Rossmann fold family protein</fullName>
    </submittedName>
</protein>
<dbReference type="PANTHER" id="PTHR43818">
    <property type="entry name" value="BCDNA.GH03377"/>
    <property type="match status" value="1"/>
</dbReference>
<feature type="domain" description="GFO/IDH/MocA-like oxidoreductase" evidence="4">
    <location>
        <begin position="155"/>
        <end position="282"/>
    </location>
</feature>
<gene>
    <name evidence="5" type="ORF">ABI_17510</name>
</gene>
<dbReference type="Proteomes" id="UP000006512">
    <property type="component" value="Unassembled WGS sequence"/>
</dbReference>
<dbReference type="Pfam" id="PF01408">
    <property type="entry name" value="GFO_IDH_MocA"/>
    <property type="match status" value="1"/>
</dbReference>
<dbReference type="eggNOG" id="COG0673">
    <property type="taxonomic scope" value="Bacteria"/>
</dbReference>
<dbReference type="Gene3D" id="3.30.360.10">
    <property type="entry name" value="Dihydrodipicolinate Reductase, domain 2"/>
    <property type="match status" value="1"/>
</dbReference>
<evidence type="ECO:0000313" key="6">
    <source>
        <dbReference type="Proteomes" id="UP000006512"/>
    </source>
</evidence>
<keyword evidence="1" id="KW-0560">Oxidoreductase</keyword>
<dbReference type="SUPFAM" id="SSF51735">
    <property type="entry name" value="NAD(P)-binding Rossmann-fold domains"/>
    <property type="match status" value="1"/>
</dbReference>
<accession>F4QKD3</accession>
<dbReference type="RefSeq" id="WP_006272507.1">
    <property type="nucleotide sequence ID" value="NZ_GL883077.1"/>
</dbReference>
<feature type="signal peptide" evidence="2">
    <location>
        <begin position="1"/>
        <end position="21"/>
    </location>
</feature>
<evidence type="ECO:0000256" key="2">
    <source>
        <dbReference type="SAM" id="SignalP"/>
    </source>
</evidence>
<sequence>MLTRFCLLIALLFAIAIPVQAKEPLPIGVVGLSHDHVHWLFGNLKRGDVKIVGIVEKDRALAQRYADQYGFSMDLVYDDIGAMLDAAKPQAVAGFGPISDHVKIVRAAAPRGVHVMVEKPLALNAAEGREMAGLAQKHNVQVLTNYETSWYPSVAEAKSIVSAGALGPVRKMVIHDGHQGPKTIGVSKEFLSWLTDPVQNGGGAVIDFGCYGANLMTYINGGLRPVAVTATLRTFQPGNYPKVDDEATIIVDYADSQGIIQASWNWPLSRKDMEIYGTTGQIIADDRDTLRRWDATPESMKTSELPGRTAPFDDPFAWFSAVIAGEVTPAPYDPGSLENNLIVMEILDAARESARTGKTVTLRP</sequence>
<dbReference type="InterPro" id="IPR036291">
    <property type="entry name" value="NAD(P)-bd_dom_sf"/>
</dbReference>
<dbReference type="InterPro" id="IPR055170">
    <property type="entry name" value="GFO_IDH_MocA-like_dom"/>
</dbReference>
<proteinExistence type="predicted"/>
<dbReference type="InterPro" id="IPR000683">
    <property type="entry name" value="Gfo/Idh/MocA-like_OxRdtase_N"/>
</dbReference>
<dbReference type="PANTHER" id="PTHR43818:SF11">
    <property type="entry name" value="BCDNA.GH03377"/>
    <property type="match status" value="1"/>
</dbReference>
<dbReference type="InterPro" id="IPR050463">
    <property type="entry name" value="Gfo/Idh/MocA_oxidrdct_glycsds"/>
</dbReference>
<dbReference type="HOGENOM" id="CLU_023194_1_3_5"/>
<evidence type="ECO:0000256" key="1">
    <source>
        <dbReference type="ARBA" id="ARBA00023002"/>
    </source>
</evidence>
<reference evidence="6" key="1">
    <citation type="submission" date="2011-03" db="EMBL/GenBank/DDBJ databases">
        <title>Draft genome sequence of Brevundimonas diminuta.</title>
        <authorList>
            <person name="Brown P.J.B."/>
            <person name="Buechlein A."/>
            <person name="Hemmerich C."/>
            <person name="Brun Y.V."/>
        </authorList>
    </citation>
    <scope>NUCLEOTIDE SEQUENCE [LARGE SCALE GENOMIC DNA]</scope>
    <source>
        <strain evidence="6">C19</strain>
    </source>
</reference>
<dbReference type="SUPFAM" id="SSF55347">
    <property type="entry name" value="Glyceraldehyde-3-phosphate dehydrogenase-like, C-terminal domain"/>
    <property type="match status" value="1"/>
</dbReference>
<evidence type="ECO:0000259" key="4">
    <source>
        <dbReference type="Pfam" id="PF22725"/>
    </source>
</evidence>
<dbReference type="AlphaFoldDB" id="F4QKD3"/>
<dbReference type="EMBL" id="GL883077">
    <property type="protein sequence ID" value="EGF93311.1"/>
    <property type="molecule type" value="Genomic_DNA"/>
</dbReference>
<dbReference type="STRING" id="715226.ABI_17510"/>
<name>F4QKD3_9CAUL</name>
<dbReference type="GO" id="GO:0000166">
    <property type="term" value="F:nucleotide binding"/>
    <property type="evidence" value="ECO:0007669"/>
    <property type="project" value="InterPro"/>
</dbReference>
<dbReference type="Pfam" id="PF22725">
    <property type="entry name" value="GFO_IDH_MocA_C3"/>
    <property type="match status" value="1"/>
</dbReference>
<keyword evidence="2" id="KW-0732">Signal</keyword>
<dbReference type="Gene3D" id="3.40.50.720">
    <property type="entry name" value="NAD(P)-binding Rossmann-like Domain"/>
    <property type="match status" value="1"/>
</dbReference>
<feature type="chain" id="PRO_5003314191" evidence="2">
    <location>
        <begin position="22"/>
        <end position="364"/>
    </location>
</feature>
<dbReference type="OrthoDB" id="9776544at2"/>